<dbReference type="InterPro" id="IPR049326">
    <property type="entry name" value="Rhodopsin_dom_fungi"/>
</dbReference>
<comment type="similarity">
    <text evidence="5">Belongs to the SAT4 family.</text>
</comment>
<keyword evidence="2 6" id="KW-0812">Transmembrane</keyword>
<feature type="transmembrane region" description="Helical" evidence="6">
    <location>
        <begin position="175"/>
        <end position="203"/>
    </location>
</feature>
<feature type="transmembrane region" description="Helical" evidence="6">
    <location>
        <begin position="14"/>
        <end position="36"/>
    </location>
</feature>
<feature type="transmembrane region" description="Helical" evidence="6">
    <location>
        <begin position="99"/>
        <end position="122"/>
    </location>
</feature>
<protein>
    <recommendedName>
        <fullName evidence="7">Rhodopsin domain-containing protein</fullName>
    </recommendedName>
</protein>
<evidence type="ECO:0000313" key="8">
    <source>
        <dbReference type="EMBL" id="TKX23808.1"/>
    </source>
</evidence>
<comment type="caution">
    <text evidence="8">The sequence shown here is derived from an EMBL/GenBank/DDBJ whole genome shotgun (WGS) entry which is preliminary data.</text>
</comment>
<evidence type="ECO:0000256" key="4">
    <source>
        <dbReference type="ARBA" id="ARBA00023136"/>
    </source>
</evidence>
<feature type="transmembrane region" description="Helical" evidence="6">
    <location>
        <begin position="215"/>
        <end position="234"/>
    </location>
</feature>
<evidence type="ECO:0000259" key="7">
    <source>
        <dbReference type="Pfam" id="PF20684"/>
    </source>
</evidence>
<evidence type="ECO:0000256" key="3">
    <source>
        <dbReference type="ARBA" id="ARBA00022989"/>
    </source>
</evidence>
<evidence type="ECO:0000256" key="2">
    <source>
        <dbReference type="ARBA" id="ARBA00022692"/>
    </source>
</evidence>
<dbReference type="EMBL" id="PTQR01000050">
    <property type="protein sequence ID" value="TKX23808.1"/>
    <property type="molecule type" value="Genomic_DNA"/>
</dbReference>
<evidence type="ECO:0000256" key="5">
    <source>
        <dbReference type="ARBA" id="ARBA00038359"/>
    </source>
</evidence>
<dbReference type="InterPro" id="IPR052337">
    <property type="entry name" value="SAT4-like"/>
</dbReference>
<gene>
    <name evidence="8" type="ORF">C1H76_3745</name>
</gene>
<comment type="subcellular location">
    <subcellularLocation>
        <location evidence="1">Membrane</location>
        <topology evidence="1">Multi-pass membrane protein</topology>
    </subcellularLocation>
</comment>
<feature type="domain" description="Rhodopsin" evidence="7">
    <location>
        <begin position="32"/>
        <end position="280"/>
    </location>
</feature>
<dbReference type="PANTHER" id="PTHR33048:SF165">
    <property type="entry name" value="INTEGRAL MEMBRANE PROTEIN"/>
    <property type="match status" value="1"/>
</dbReference>
<feature type="transmembrane region" description="Helical" evidence="6">
    <location>
        <begin position="254"/>
        <end position="274"/>
    </location>
</feature>
<evidence type="ECO:0000313" key="9">
    <source>
        <dbReference type="Proteomes" id="UP000308133"/>
    </source>
</evidence>
<feature type="transmembrane region" description="Helical" evidence="6">
    <location>
        <begin position="48"/>
        <end position="79"/>
    </location>
</feature>
<name>A0A4U7AYM6_9PEZI</name>
<proteinExistence type="inferred from homology"/>
<keyword evidence="4 6" id="KW-0472">Membrane</keyword>
<reference evidence="8 9" key="1">
    <citation type="submission" date="2018-02" db="EMBL/GenBank/DDBJ databases">
        <title>Draft genome sequences of Elsinoe sp., causing black scab on jojoba.</title>
        <authorList>
            <person name="Stodart B."/>
            <person name="Jeffress S."/>
            <person name="Ash G."/>
            <person name="Arun Chinnappa K."/>
        </authorList>
    </citation>
    <scope>NUCLEOTIDE SEQUENCE [LARGE SCALE GENOMIC DNA]</scope>
    <source>
        <strain evidence="8 9">Hillstone_2</strain>
    </source>
</reference>
<dbReference type="Pfam" id="PF20684">
    <property type="entry name" value="Fung_rhodopsin"/>
    <property type="match status" value="1"/>
</dbReference>
<accession>A0A4U7AYM6</accession>
<evidence type="ECO:0000256" key="6">
    <source>
        <dbReference type="SAM" id="Phobius"/>
    </source>
</evidence>
<dbReference type="PANTHER" id="PTHR33048">
    <property type="entry name" value="PTH11-LIKE INTEGRAL MEMBRANE PROTEIN (AFU_ORTHOLOGUE AFUA_5G11245)"/>
    <property type="match status" value="1"/>
</dbReference>
<feature type="transmembrane region" description="Helical" evidence="6">
    <location>
        <begin position="134"/>
        <end position="155"/>
    </location>
</feature>
<dbReference type="Proteomes" id="UP000308133">
    <property type="component" value="Unassembled WGS sequence"/>
</dbReference>
<organism evidence="8 9">
    <name type="scientific">Elsinoe australis</name>
    <dbReference type="NCBI Taxonomy" id="40998"/>
    <lineage>
        <taxon>Eukaryota</taxon>
        <taxon>Fungi</taxon>
        <taxon>Dikarya</taxon>
        <taxon>Ascomycota</taxon>
        <taxon>Pezizomycotina</taxon>
        <taxon>Dothideomycetes</taxon>
        <taxon>Dothideomycetidae</taxon>
        <taxon>Myriangiales</taxon>
        <taxon>Elsinoaceae</taxon>
        <taxon>Elsinoe</taxon>
    </lineage>
</organism>
<dbReference type="GO" id="GO:0016020">
    <property type="term" value="C:membrane"/>
    <property type="evidence" value="ECO:0007669"/>
    <property type="project" value="UniProtKB-SubCell"/>
</dbReference>
<evidence type="ECO:0000256" key="1">
    <source>
        <dbReference type="ARBA" id="ARBA00004141"/>
    </source>
</evidence>
<dbReference type="AlphaFoldDB" id="A0A4U7AYM6"/>
<keyword evidence="3 6" id="KW-1133">Transmembrane helix</keyword>
<sequence>MAPNPKSFGGNGPLTIRIVVAEFVVTSIILFLRCFATISIVKKARWDLIWITASYASAFVKLCSANALAFVILSVHHGMSNHVADVDPADLPNAVLFEWIFNVSTIMATGFGKFAIAALLLEVQGPTHNKMRKFLYFVVGSTMTLAVFMTIFSWFQCNPQEKLWKSNLPGTCNLVWPVLYAGVFQGSWSTASDFILAAYPAWIFWHLETSWRRKLGLCGLFAGGAVAGVAAILKTVNILRLGNTVDPTWAIYDLIVWASTEMWLIIIMSSIAPLRPLFARLYRSAKEYSGHRSRPTYGGQNSGSFDRTAEIDKFQRSLRPDLGGKVEARSGQRSESMDDILLKDVGMQDSGAILVTRDMSVKSSEAGSAYYGKKM</sequence>